<keyword evidence="2" id="KW-0560">Oxidoreductase</keyword>
<evidence type="ECO:0000313" key="4">
    <source>
        <dbReference type="EMBL" id="KAA2236303.1"/>
    </source>
</evidence>
<dbReference type="NCBIfam" id="NF005559">
    <property type="entry name" value="PRK07231.1"/>
    <property type="match status" value="1"/>
</dbReference>
<accession>A0A5B2V9X0</accession>
<dbReference type="PANTHER" id="PTHR24321">
    <property type="entry name" value="DEHYDROGENASES, SHORT CHAIN"/>
    <property type="match status" value="1"/>
</dbReference>
<dbReference type="GO" id="GO:0016491">
    <property type="term" value="F:oxidoreductase activity"/>
    <property type="evidence" value="ECO:0007669"/>
    <property type="project" value="UniProtKB-KW"/>
</dbReference>
<dbReference type="InterPro" id="IPR057326">
    <property type="entry name" value="KR_dom"/>
</dbReference>
<protein>
    <submittedName>
        <fullName evidence="4">SDR family oxidoreductase</fullName>
    </submittedName>
</protein>
<dbReference type="PROSITE" id="PS51318">
    <property type="entry name" value="TAT"/>
    <property type="match status" value="1"/>
</dbReference>
<evidence type="ECO:0000313" key="5">
    <source>
        <dbReference type="Proteomes" id="UP000323142"/>
    </source>
</evidence>
<dbReference type="InterPro" id="IPR002347">
    <property type="entry name" value="SDR_fam"/>
</dbReference>
<gene>
    <name evidence="4" type="ORF">F0L46_16500</name>
</gene>
<sequence length="283" mass="29561">MTTDNARRTFLRTGLTAGFGIAAAVSGARAQTAPAGVLAGKVALVTGGTSGIGRATAELFAAEGARVAFCGRREALGREVEAAIRARGGDATFVRADVRDEAQVKAFVEGTVAAYGRLDVAFNNAGTDKPPAPIAETDTEAFDDLISTNLRGVFLGMKHELPHLVRSRGAIVNMASIGGRHAFPNIVGYGASKAAVIHMTRAAAQEYGRDVRINAVAPGAIETAMLERVRRQWNVTTEQLVSAYPMRRVGTPDEVARLVLWLASPAASYVSGQVVGVDGGDLA</sequence>
<dbReference type="InterPro" id="IPR020904">
    <property type="entry name" value="Sc_DH/Rdtase_CS"/>
</dbReference>
<dbReference type="Gene3D" id="3.40.50.720">
    <property type="entry name" value="NAD(P)-binding Rossmann-like Domain"/>
    <property type="match status" value="1"/>
</dbReference>
<organism evidence="4 5">
    <name type="scientific">Salinarimonas soli</name>
    <dbReference type="NCBI Taxonomy" id="1638099"/>
    <lineage>
        <taxon>Bacteria</taxon>
        <taxon>Pseudomonadati</taxon>
        <taxon>Pseudomonadota</taxon>
        <taxon>Alphaproteobacteria</taxon>
        <taxon>Hyphomicrobiales</taxon>
        <taxon>Salinarimonadaceae</taxon>
        <taxon>Salinarimonas</taxon>
    </lineage>
</organism>
<evidence type="ECO:0000256" key="1">
    <source>
        <dbReference type="ARBA" id="ARBA00006484"/>
    </source>
</evidence>
<reference evidence="4 5" key="1">
    <citation type="submission" date="2019-09" db="EMBL/GenBank/DDBJ databases">
        <title>Salinarimonas rosea gen. nov., sp. nov., a new member of the a-2 subgroup of the Proteobacteria.</title>
        <authorList>
            <person name="Liu J."/>
        </authorList>
    </citation>
    <scope>NUCLEOTIDE SEQUENCE [LARGE SCALE GENOMIC DNA]</scope>
    <source>
        <strain evidence="4 5">BN140002</strain>
    </source>
</reference>
<evidence type="ECO:0000259" key="3">
    <source>
        <dbReference type="SMART" id="SM00822"/>
    </source>
</evidence>
<feature type="domain" description="Ketoreductase" evidence="3">
    <location>
        <begin position="41"/>
        <end position="224"/>
    </location>
</feature>
<dbReference type="PROSITE" id="PS00061">
    <property type="entry name" value="ADH_SHORT"/>
    <property type="match status" value="1"/>
</dbReference>
<dbReference type="AlphaFoldDB" id="A0A5B2V9X0"/>
<proteinExistence type="inferred from homology"/>
<comment type="similarity">
    <text evidence="1">Belongs to the short-chain dehydrogenases/reductases (SDR) family.</text>
</comment>
<dbReference type="PANTHER" id="PTHR24321:SF11">
    <property type="entry name" value="BLR0893 PROTEIN"/>
    <property type="match status" value="1"/>
</dbReference>
<comment type="caution">
    <text evidence="4">The sequence shown here is derived from an EMBL/GenBank/DDBJ whole genome shotgun (WGS) entry which is preliminary data.</text>
</comment>
<keyword evidence="5" id="KW-1185">Reference proteome</keyword>
<dbReference type="PRINTS" id="PR00080">
    <property type="entry name" value="SDRFAMILY"/>
</dbReference>
<dbReference type="InterPro" id="IPR006311">
    <property type="entry name" value="TAT_signal"/>
</dbReference>
<dbReference type="InterPro" id="IPR036291">
    <property type="entry name" value="NAD(P)-bd_dom_sf"/>
</dbReference>
<reference evidence="4 5" key="2">
    <citation type="submission" date="2019-09" db="EMBL/GenBank/DDBJ databases">
        <authorList>
            <person name="Jin C."/>
        </authorList>
    </citation>
    <scope>NUCLEOTIDE SEQUENCE [LARGE SCALE GENOMIC DNA]</scope>
    <source>
        <strain evidence="4 5">BN140002</strain>
    </source>
</reference>
<dbReference type="CDD" id="cd05233">
    <property type="entry name" value="SDR_c"/>
    <property type="match status" value="1"/>
</dbReference>
<dbReference type="Proteomes" id="UP000323142">
    <property type="component" value="Unassembled WGS sequence"/>
</dbReference>
<dbReference type="OrthoDB" id="9792355at2"/>
<dbReference type="SMART" id="SM00822">
    <property type="entry name" value="PKS_KR"/>
    <property type="match status" value="1"/>
</dbReference>
<dbReference type="SUPFAM" id="SSF51735">
    <property type="entry name" value="NAD(P)-binding Rossmann-fold domains"/>
    <property type="match status" value="1"/>
</dbReference>
<dbReference type="Pfam" id="PF13561">
    <property type="entry name" value="adh_short_C2"/>
    <property type="match status" value="1"/>
</dbReference>
<dbReference type="RefSeq" id="WP_149819489.1">
    <property type="nucleotide sequence ID" value="NZ_VUOA01000028.1"/>
</dbReference>
<name>A0A5B2V9X0_9HYPH</name>
<dbReference type="FunFam" id="3.40.50.720:FF:000084">
    <property type="entry name" value="Short-chain dehydrogenase reductase"/>
    <property type="match status" value="1"/>
</dbReference>
<dbReference type="PRINTS" id="PR00081">
    <property type="entry name" value="GDHRDH"/>
</dbReference>
<dbReference type="EMBL" id="VUOA01000028">
    <property type="protein sequence ID" value="KAA2236303.1"/>
    <property type="molecule type" value="Genomic_DNA"/>
</dbReference>
<evidence type="ECO:0000256" key="2">
    <source>
        <dbReference type="ARBA" id="ARBA00023002"/>
    </source>
</evidence>